<protein>
    <submittedName>
        <fullName evidence="2">BFD-like [2Fe-2S] binding domain-containing protein</fullName>
    </submittedName>
</protein>
<name>A0A1M4T4K7_9FIRM</name>
<sequence>MTVVCGGTPLEAGAVLCPVCGSGSKPMRHETLQSLIKEDRLPHLLEGYSMCLNQNCPVVYFGREIFYKDDVKVKVWFKETDPTVPVCYCKNVSTKDIIDHVRIKNCCHNLRDIQEHTGANSGKECLIKNPAGT</sequence>
<dbReference type="AlphaFoldDB" id="A0A1M4T4K7"/>
<keyword evidence="3" id="KW-1185">Reference proteome</keyword>
<gene>
    <name evidence="2" type="ORF">SAMN02745133_00348</name>
</gene>
<dbReference type="Pfam" id="PF18423">
    <property type="entry name" value="zf_CopZ"/>
    <property type="match status" value="1"/>
</dbReference>
<dbReference type="InterPro" id="IPR041854">
    <property type="entry name" value="BFD-like_2Fe2S-bd_dom_sf"/>
</dbReference>
<proteinExistence type="predicted"/>
<reference evidence="3" key="1">
    <citation type="submission" date="2016-11" db="EMBL/GenBank/DDBJ databases">
        <authorList>
            <person name="Varghese N."/>
            <person name="Submissions S."/>
        </authorList>
    </citation>
    <scope>NUCLEOTIDE SEQUENCE [LARGE SCALE GENOMIC DNA]</scope>
    <source>
        <strain evidence="3">DSM 12395</strain>
    </source>
</reference>
<evidence type="ECO:0000313" key="3">
    <source>
        <dbReference type="Proteomes" id="UP000184148"/>
    </source>
</evidence>
<dbReference type="EMBL" id="FQUY01000001">
    <property type="protein sequence ID" value="SHE39298.1"/>
    <property type="molecule type" value="Genomic_DNA"/>
</dbReference>
<dbReference type="InterPro" id="IPR040890">
    <property type="entry name" value="Znf_CopZ"/>
</dbReference>
<evidence type="ECO:0000313" key="2">
    <source>
        <dbReference type="EMBL" id="SHE39298.1"/>
    </source>
</evidence>
<feature type="domain" description="CopZ zinc binding" evidence="1">
    <location>
        <begin position="16"/>
        <end position="72"/>
    </location>
</feature>
<accession>A0A1M4T4K7</accession>
<dbReference type="OrthoDB" id="95698at2"/>
<dbReference type="Gene3D" id="1.10.10.1100">
    <property type="entry name" value="BFD-like [2Fe-2S]-binding domain"/>
    <property type="match status" value="1"/>
</dbReference>
<dbReference type="Proteomes" id="UP000184148">
    <property type="component" value="Unassembled WGS sequence"/>
</dbReference>
<organism evidence="2 3">
    <name type="scientific">Desulforamulus putei DSM 12395</name>
    <dbReference type="NCBI Taxonomy" id="1121429"/>
    <lineage>
        <taxon>Bacteria</taxon>
        <taxon>Bacillati</taxon>
        <taxon>Bacillota</taxon>
        <taxon>Clostridia</taxon>
        <taxon>Eubacteriales</taxon>
        <taxon>Peptococcaceae</taxon>
        <taxon>Desulforamulus</taxon>
    </lineage>
</organism>
<evidence type="ECO:0000259" key="1">
    <source>
        <dbReference type="Pfam" id="PF18423"/>
    </source>
</evidence>
<dbReference type="STRING" id="1121429.SAMN02745133_00348"/>
<dbReference type="Gene3D" id="2.20.25.270">
    <property type="match status" value="1"/>
</dbReference>